<evidence type="ECO:0000313" key="2">
    <source>
        <dbReference type="Proteomes" id="UP000243719"/>
    </source>
</evidence>
<gene>
    <name evidence="1" type="ORF">SAMN05216551_105188</name>
</gene>
<dbReference type="EMBL" id="FNLO01000005">
    <property type="protein sequence ID" value="SDV48557.1"/>
    <property type="molecule type" value="Genomic_DNA"/>
</dbReference>
<reference evidence="2" key="1">
    <citation type="submission" date="2016-09" db="EMBL/GenBank/DDBJ databases">
        <authorList>
            <person name="Varghese N."/>
            <person name="Submissions S."/>
        </authorList>
    </citation>
    <scope>NUCLEOTIDE SEQUENCE [LARGE SCALE GENOMIC DNA]</scope>
    <source>
        <strain evidence="2">JS23</strain>
    </source>
</reference>
<dbReference type="Proteomes" id="UP000243719">
    <property type="component" value="Unassembled WGS sequence"/>
</dbReference>
<dbReference type="AlphaFoldDB" id="A0A1H2PQB5"/>
<accession>A0A1H2PQB5</accession>
<keyword evidence="2" id="KW-1185">Reference proteome</keyword>
<name>A0A1H2PQB5_9BURK</name>
<dbReference type="STRING" id="1770053.SAMN05216551_105188"/>
<evidence type="ECO:0000313" key="1">
    <source>
        <dbReference type="EMBL" id="SDV48557.1"/>
    </source>
</evidence>
<protein>
    <submittedName>
        <fullName evidence="1">Putative transcriptional regulator</fullName>
    </submittedName>
</protein>
<proteinExistence type="predicted"/>
<sequence length="77" mass="8374">MPMTKKKLIVRDANGDIGAELLAAVKQMKAGKAARITEVKVCAARQAHCVAGLSQTPFAQKLRERAGVESDVRRKKQ</sequence>
<organism evidence="1 2">
    <name type="scientific">Chitinasiproducens palmae</name>
    <dbReference type="NCBI Taxonomy" id="1770053"/>
    <lineage>
        <taxon>Bacteria</taxon>
        <taxon>Pseudomonadati</taxon>
        <taxon>Pseudomonadota</taxon>
        <taxon>Betaproteobacteria</taxon>
        <taxon>Burkholderiales</taxon>
        <taxon>Burkholderiaceae</taxon>
        <taxon>Chitinasiproducens</taxon>
    </lineage>
</organism>